<accession>A0ABR9HKA1</accession>
<organism evidence="3 4">
    <name type="scientific">Nocardiopsis terrae</name>
    <dbReference type="NCBI Taxonomy" id="372655"/>
    <lineage>
        <taxon>Bacteria</taxon>
        <taxon>Bacillati</taxon>
        <taxon>Actinomycetota</taxon>
        <taxon>Actinomycetes</taxon>
        <taxon>Streptosporangiales</taxon>
        <taxon>Nocardiopsidaceae</taxon>
        <taxon>Nocardiopsis</taxon>
    </lineage>
</organism>
<feature type="region of interest" description="Disordered" evidence="1">
    <location>
        <begin position="137"/>
        <end position="162"/>
    </location>
</feature>
<reference evidence="3 4" key="1">
    <citation type="submission" date="2020-10" db="EMBL/GenBank/DDBJ databases">
        <title>Sequencing the genomes of 1000 actinobacteria strains.</title>
        <authorList>
            <person name="Klenk H.-P."/>
        </authorList>
    </citation>
    <scope>NUCLEOTIDE SEQUENCE [LARGE SCALE GENOMIC DNA]</scope>
    <source>
        <strain evidence="3 4">DSM 45157</strain>
    </source>
</reference>
<name>A0ABR9HKA1_9ACTN</name>
<evidence type="ECO:0000256" key="1">
    <source>
        <dbReference type="SAM" id="MobiDB-lite"/>
    </source>
</evidence>
<dbReference type="Pfam" id="PF11695">
    <property type="entry name" value="DUF3291"/>
    <property type="match status" value="1"/>
</dbReference>
<protein>
    <recommendedName>
        <fullName evidence="2">DUF3291 domain-containing protein</fullName>
    </recommendedName>
</protein>
<dbReference type="InterPro" id="IPR021708">
    <property type="entry name" value="DUF3291"/>
</dbReference>
<evidence type="ECO:0000313" key="4">
    <source>
        <dbReference type="Proteomes" id="UP000598217"/>
    </source>
</evidence>
<sequence>MRSLPVQPAADHPSARTKAARILFSPAEPTLPAHRAVLVEARTVTGERHHLQALVGALREQAKDRSGQLGEVHFFDQGDRMRVVNLWRSPADLRSFVEETHREVLAYRAAVGGFPTVERALWWSTAGTAVTAAEAEERAGQLRARGPGPRAFTLGSPVPAPA</sequence>
<dbReference type="Proteomes" id="UP000598217">
    <property type="component" value="Unassembled WGS sequence"/>
</dbReference>
<proteinExistence type="predicted"/>
<keyword evidence="4" id="KW-1185">Reference proteome</keyword>
<dbReference type="RefSeq" id="WP_191275217.1">
    <property type="nucleotide sequence ID" value="NZ_BMXJ01000008.1"/>
</dbReference>
<feature type="domain" description="DUF3291" evidence="2">
    <location>
        <begin position="65"/>
        <end position="155"/>
    </location>
</feature>
<dbReference type="EMBL" id="JADBDY010000001">
    <property type="protein sequence ID" value="MBE1459444.1"/>
    <property type="molecule type" value="Genomic_DNA"/>
</dbReference>
<evidence type="ECO:0000259" key="2">
    <source>
        <dbReference type="Pfam" id="PF11695"/>
    </source>
</evidence>
<comment type="caution">
    <text evidence="3">The sequence shown here is derived from an EMBL/GenBank/DDBJ whole genome shotgun (WGS) entry which is preliminary data.</text>
</comment>
<evidence type="ECO:0000313" key="3">
    <source>
        <dbReference type="EMBL" id="MBE1459444.1"/>
    </source>
</evidence>
<gene>
    <name evidence="3" type="ORF">H4W79_003658</name>
</gene>